<evidence type="ECO:0000313" key="2">
    <source>
        <dbReference type="Proteomes" id="UP000225740"/>
    </source>
</evidence>
<dbReference type="AlphaFoldDB" id="A0A2G1VZW1"/>
<protein>
    <submittedName>
        <fullName evidence="1">Uncharacterized protein</fullName>
    </submittedName>
</protein>
<name>A0A2G1VZW1_9BACT</name>
<organism evidence="1 2">
    <name type="scientific">Rhodopirellula bahusiensis</name>
    <dbReference type="NCBI Taxonomy" id="2014065"/>
    <lineage>
        <taxon>Bacteria</taxon>
        <taxon>Pseudomonadati</taxon>
        <taxon>Planctomycetota</taxon>
        <taxon>Planctomycetia</taxon>
        <taxon>Pirellulales</taxon>
        <taxon>Pirellulaceae</taxon>
        <taxon>Rhodopirellula</taxon>
    </lineage>
</organism>
<dbReference type="EMBL" id="NIZW01000035">
    <property type="protein sequence ID" value="PHQ31959.1"/>
    <property type="molecule type" value="Genomic_DNA"/>
</dbReference>
<evidence type="ECO:0000313" key="1">
    <source>
        <dbReference type="EMBL" id="PHQ31959.1"/>
    </source>
</evidence>
<reference evidence="1 2" key="1">
    <citation type="submission" date="2017-06" db="EMBL/GenBank/DDBJ databases">
        <title>Description of Rhodopirellula bahusiensis sp. nov.</title>
        <authorList>
            <person name="Kizina J."/>
            <person name="Harder J."/>
        </authorList>
    </citation>
    <scope>NUCLEOTIDE SEQUENCE [LARGE SCALE GENOMIC DNA]</scope>
    <source>
        <strain evidence="1 2">SWK21</strain>
    </source>
</reference>
<comment type="caution">
    <text evidence="1">The sequence shown here is derived from an EMBL/GenBank/DDBJ whole genome shotgun (WGS) entry which is preliminary data.</text>
</comment>
<accession>A0A2G1VZW1</accession>
<proteinExistence type="predicted"/>
<gene>
    <name evidence="1" type="ORF">CEE69_28265</name>
</gene>
<keyword evidence="2" id="KW-1185">Reference proteome</keyword>
<dbReference type="Proteomes" id="UP000225740">
    <property type="component" value="Unassembled WGS sequence"/>
</dbReference>
<sequence>MPHLLFDSFVRKEEAFIQSETLANCHTIVQVRKASGGKVRPAEKQRKALRGKLLSAPVDKAKLGSAETPSLRWIVAKPVVT</sequence>